<accession>A0ABP3UA67</accession>
<proteinExistence type="predicted"/>
<sequence length="194" mass="22750">MKKTLYDLTKDEWNTLFPIELVDHNPNWKSLYQDEKERILNTVGSEKILRIEHFGSSSIPSIKSKPYIDLMIEIPKELLFNEDLINQFTQLGYSHFVVPARENIEAYSSFGKGYNLEGANEQIFHIHMCPKDNIMWQQIDFRDYLNANPERAKAYENLKIELAAKYKNDRGSYVLGKTDFVNETLEIIKQHDLS</sequence>
<reference evidence="2" key="1">
    <citation type="journal article" date="2019" name="Int. J. Syst. Evol. Microbiol.">
        <title>The Global Catalogue of Microorganisms (GCM) 10K type strain sequencing project: providing services to taxonomists for standard genome sequencing and annotation.</title>
        <authorList>
            <consortium name="The Broad Institute Genomics Platform"/>
            <consortium name="The Broad Institute Genome Sequencing Center for Infectious Disease"/>
            <person name="Wu L."/>
            <person name="Ma J."/>
        </authorList>
    </citation>
    <scope>NUCLEOTIDE SEQUENCE [LARGE SCALE GENOMIC DNA]</scope>
    <source>
        <strain evidence="2">JCM 15974</strain>
    </source>
</reference>
<comment type="caution">
    <text evidence="1">The sequence shown here is derived from an EMBL/GenBank/DDBJ whole genome shotgun (WGS) entry which is preliminary data.</text>
</comment>
<dbReference type="InterPro" id="IPR007344">
    <property type="entry name" value="GrpB/CoaE"/>
</dbReference>
<dbReference type="Gene3D" id="3.30.460.10">
    <property type="entry name" value="Beta Polymerase, domain 2"/>
    <property type="match status" value="1"/>
</dbReference>
<name>A0ABP3UA67_9FLAO</name>
<dbReference type="PANTHER" id="PTHR34822:SF1">
    <property type="entry name" value="GRPB FAMILY PROTEIN"/>
    <property type="match status" value="1"/>
</dbReference>
<keyword evidence="2" id="KW-1185">Reference proteome</keyword>
<evidence type="ECO:0008006" key="3">
    <source>
        <dbReference type="Google" id="ProtNLM"/>
    </source>
</evidence>
<dbReference type="InterPro" id="IPR043519">
    <property type="entry name" value="NT_sf"/>
</dbReference>
<dbReference type="EMBL" id="BAAAGE010000003">
    <property type="protein sequence ID" value="GAA0728325.1"/>
    <property type="molecule type" value="Genomic_DNA"/>
</dbReference>
<dbReference type="PANTHER" id="PTHR34822">
    <property type="entry name" value="GRPB DOMAIN PROTEIN (AFU_ORTHOLOGUE AFUA_1G01530)"/>
    <property type="match status" value="1"/>
</dbReference>
<gene>
    <name evidence="1" type="ORF">GCM10009430_37380</name>
</gene>
<dbReference type="RefSeq" id="WP_343913771.1">
    <property type="nucleotide sequence ID" value="NZ_BAAAGE010000003.1"/>
</dbReference>
<organism evidence="1 2">
    <name type="scientific">Aquimarina litoralis</name>
    <dbReference type="NCBI Taxonomy" id="584605"/>
    <lineage>
        <taxon>Bacteria</taxon>
        <taxon>Pseudomonadati</taxon>
        <taxon>Bacteroidota</taxon>
        <taxon>Flavobacteriia</taxon>
        <taxon>Flavobacteriales</taxon>
        <taxon>Flavobacteriaceae</taxon>
        <taxon>Aquimarina</taxon>
    </lineage>
</organism>
<evidence type="ECO:0000313" key="2">
    <source>
        <dbReference type="Proteomes" id="UP001501758"/>
    </source>
</evidence>
<dbReference type="SUPFAM" id="SSF81301">
    <property type="entry name" value="Nucleotidyltransferase"/>
    <property type="match status" value="1"/>
</dbReference>
<protein>
    <recommendedName>
        <fullName evidence="3">GrpB family protein</fullName>
    </recommendedName>
</protein>
<evidence type="ECO:0000313" key="1">
    <source>
        <dbReference type="EMBL" id="GAA0728325.1"/>
    </source>
</evidence>
<dbReference type="Pfam" id="PF04229">
    <property type="entry name" value="GrpB"/>
    <property type="match status" value="1"/>
</dbReference>
<dbReference type="Proteomes" id="UP001501758">
    <property type="component" value="Unassembled WGS sequence"/>
</dbReference>